<proteinExistence type="predicted"/>
<keyword evidence="4" id="KW-1185">Reference proteome</keyword>
<feature type="transmembrane region" description="Helical" evidence="2">
    <location>
        <begin position="303"/>
        <end position="323"/>
    </location>
</feature>
<evidence type="ECO:0000256" key="2">
    <source>
        <dbReference type="SAM" id="Phobius"/>
    </source>
</evidence>
<dbReference type="SUPFAM" id="SSF48097">
    <property type="entry name" value="Regulator of G-protein signaling, RGS"/>
    <property type="match status" value="1"/>
</dbReference>
<feature type="transmembrane region" description="Helical" evidence="2">
    <location>
        <begin position="423"/>
        <end position="445"/>
    </location>
</feature>
<protein>
    <recommendedName>
        <fullName evidence="5">Regulator of G protein signaling superfamily</fullName>
    </recommendedName>
</protein>
<reference evidence="3 4" key="1">
    <citation type="journal article" date="2021" name="Nat. Commun.">
        <title>Genetic determinants of endophytism in the Arabidopsis root mycobiome.</title>
        <authorList>
            <person name="Mesny F."/>
            <person name="Miyauchi S."/>
            <person name="Thiergart T."/>
            <person name="Pickel B."/>
            <person name="Atanasova L."/>
            <person name="Karlsson M."/>
            <person name="Huettel B."/>
            <person name="Barry K.W."/>
            <person name="Haridas S."/>
            <person name="Chen C."/>
            <person name="Bauer D."/>
            <person name="Andreopoulos W."/>
            <person name="Pangilinan J."/>
            <person name="LaButti K."/>
            <person name="Riley R."/>
            <person name="Lipzen A."/>
            <person name="Clum A."/>
            <person name="Drula E."/>
            <person name="Henrissat B."/>
            <person name="Kohler A."/>
            <person name="Grigoriev I.V."/>
            <person name="Martin F.M."/>
            <person name="Hacquard S."/>
        </authorList>
    </citation>
    <scope>NUCLEOTIDE SEQUENCE [LARGE SCALE GENOMIC DNA]</scope>
    <source>
        <strain evidence="3 4">MPI-SDFR-AT-0080</strain>
    </source>
</reference>
<dbReference type="InterPro" id="IPR044926">
    <property type="entry name" value="RGS_subdomain_2"/>
</dbReference>
<dbReference type="Gene3D" id="1.10.167.10">
    <property type="entry name" value="Regulator of G-protein Signalling 4, domain 2"/>
    <property type="match status" value="1"/>
</dbReference>
<keyword evidence="2" id="KW-1133">Transmembrane helix</keyword>
<accession>A0ABQ8GXC5</accession>
<gene>
    <name evidence="3" type="ORF">B0J12DRAFT_22482</name>
</gene>
<feature type="region of interest" description="Disordered" evidence="1">
    <location>
        <begin position="1"/>
        <end position="44"/>
    </location>
</feature>
<evidence type="ECO:0000313" key="4">
    <source>
        <dbReference type="Proteomes" id="UP000774617"/>
    </source>
</evidence>
<keyword evidence="2" id="KW-0812">Transmembrane</keyword>
<keyword evidence="2" id="KW-0472">Membrane</keyword>
<dbReference type="PANTHER" id="PTHR39466:SF1">
    <property type="entry name" value="RGS DOMAIN-CONTAINING PROTEIN"/>
    <property type="match status" value="1"/>
</dbReference>
<name>A0ABQ8GXC5_9PEZI</name>
<feature type="transmembrane region" description="Helical" evidence="2">
    <location>
        <begin position="329"/>
        <end position="353"/>
    </location>
</feature>
<dbReference type="InterPro" id="IPR036305">
    <property type="entry name" value="RGS_sf"/>
</dbReference>
<feature type="compositionally biased region" description="Basic and acidic residues" evidence="1">
    <location>
        <begin position="168"/>
        <end position="185"/>
    </location>
</feature>
<feature type="region of interest" description="Disordered" evidence="1">
    <location>
        <begin position="118"/>
        <end position="191"/>
    </location>
</feature>
<organism evidence="3 4">
    <name type="scientific">Macrophomina phaseolina</name>
    <dbReference type="NCBI Taxonomy" id="35725"/>
    <lineage>
        <taxon>Eukaryota</taxon>
        <taxon>Fungi</taxon>
        <taxon>Dikarya</taxon>
        <taxon>Ascomycota</taxon>
        <taxon>Pezizomycotina</taxon>
        <taxon>Dothideomycetes</taxon>
        <taxon>Dothideomycetes incertae sedis</taxon>
        <taxon>Botryosphaeriales</taxon>
        <taxon>Botryosphaeriaceae</taxon>
        <taxon>Macrophomina</taxon>
    </lineage>
</organism>
<dbReference type="Proteomes" id="UP000774617">
    <property type="component" value="Unassembled WGS sequence"/>
</dbReference>
<comment type="caution">
    <text evidence="3">The sequence shown here is derived from an EMBL/GenBank/DDBJ whole genome shotgun (WGS) entry which is preliminary data.</text>
</comment>
<evidence type="ECO:0000256" key="1">
    <source>
        <dbReference type="SAM" id="MobiDB-lite"/>
    </source>
</evidence>
<feature type="compositionally biased region" description="Low complexity" evidence="1">
    <location>
        <begin position="1"/>
        <end position="20"/>
    </location>
</feature>
<feature type="compositionally biased region" description="Basic and acidic residues" evidence="1">
    <location>
        <begin position="21"/>
        <end position="30"/>
    </location>
</feature>
<evidence type="ECO:0008006" key="5">
    <source>
        <dbReference type="Google" id="ProtNLM"/>
    </source>
</evidence>
<dbReference type="EMBL" id="JAGTJR010000001">
    <property type="protein sequence ID" value="KAH7065007.1"/>
    <property type="molecule type" value="Genomic_DNA"/>
</dbReference>
<evidence type="ECO:0000313" key="3">
    <source>
        <dbReference type="EMBL" id="KAH7065007.1"/>
    </source>
</evidence>
<sequence>MVYSLSYRRPGSAGSSSSSERTSDEKKRSIDGSTAGGSQHSGVSHGIPDALSFDRIISGGTCPPCTLREFLNYLKYIELSAENLQFYLWYRDYAKRFEALPESEKTLSPEWTIEQADAEAHAAQPQVRKKKASPEAAAAFQGTDFSDVPKTADSDRANPFWDNAARTPSEHSKNDTTDAASEHSGFDWPKSLNNSTVNHCEATKDAFESAGEKFQPFTIQPYREEMSRIVAIYVVDGGARQLNLSARERTTLLRALAHTTHPTAFREVMLSVEWTLRCQSHPHFIRWTICNGNRPRVIFARGLGVFTILGGILMGILMTLSNIGRGYRALAAIPLVIGISTMIAAYKGMCVVLHGMHHRHLRPWELFTSDDEPAMYSEKEDEKNSFEDEPWVAKYEKRNIIRKVFDREVWVEEPAMRQIQDTIFVQSLIGAVVASAILCAILVAVPKGAFF</sequence>
<dbReference type="PANTHER" id="PTHR39466">
    <property type="entry name" value="RGS DOMAIN-CONTAINING PROTEIN"/>
    <property type="match status" value="1"/>
</dbReference>